<evidence type="ECO:0000313" key="4">
    <source>
        <dbReference type="EMBL" id="KAK2196137.1"/>
    </source>
</evidence>
<dbReference type="Gene3D" id="2.60.40.790">
    <property type="match status" value="1"/>
</dbReference>
<evidence type="ECO:0000256" key="2">
    <source>
        <dbReference type="RuleBase" id="RU003616"/>
    </source>
</evidence>
<keyword evidence="5" id="KW-1185">Reference proteome</keyword>
<dbReference type="GeneID" id="94337034"/>
<reference evidence="4" key="1">
    <citation type="journal article" date="2023" name="Nat. Microbiol.">
        <title>Babesia duncani multi-omics identifies virulence factors and drug targets.</title>
        <authorList>
            <person name="Singh P."/>
            <person name="Lonardi S."/>
            <person name="Liang Q."/>
            <person name="Vydyam P."/>
            <person name="Khabirova E."/>
            <person name="Fang T."/>
            <person name="Gihaz S."/>
            <person name="Thekkiniath J."/>
            <person name="Munshi M."/>
            <person name="Abel S."/>
            <person name="Ciampossin L."/>
            <person name="Batugedara G."/>
            <person name="Gupta M."/>
            <person name="Lu X.M."/>
            <person name="Lenz T."/>
            <person name="Chakravarty S."/>
            <person name="Cornillot E."/>
            <person name="Hu Y."/>
            <person name="Ma W."/>
            <person name="Gonzalez L.M."/>
            <person name="Sanchez S."/>
            <person name="Estrada K."/>
            <person name="Sanchez-Flores A."/>
            <person name="Montero E."/>
            <person name="Harb O.S."/>
            <person name="Le Roch K.G."/>
            <person name="Mamoun C.B."/>
        </authorList>
    </citation>
    <scope>NUCLEOTIDE SEQUENCE</scope>
    <source>
        <strain evidence="4">WA1</strain>
    </source>
</reference>
<proteinExistence type="inferred from homology"/>
<gene>
    <name evidence="4" type="ORF">BdWA1_002737</name>
</gene>
<dbReference type="Proteomes" id="UP001214638">
    <property type="component" value="Unassembled WGS sequence"/>
</dbReference>
<dbReference type="AlphaFoldDB" id="A0AAD9UNR8"/>
<comment type="similarity">
    <text evidence="1 2">Belongs to the small heat shock protein (HSP20) family.</text>
</comment>
<dbReference type="EMBL" id="JALLKP010000003">
    <property type="protein sequence ID" value="KAK2196137.1"/>
    <property type="molecule type" value="Genomic_DNA"/>
</dbReference>
<evidence type="ECO:0000313" key="5">
    <source>
        <dbReference type="Proteomes" id="UP001214638"/>
    </source>
</evidence>
<dbReference type="InterPro" id="IPR002068">
    <property type="entry name" value="A-crystallin/Hsp20_dom"/>
</dbReference>
<evidence type="ECO:0000256" key="1">
    <source>
        <dbReference type="PROSITE-ProRule" id="PRU00285"/>
    </source>
</evidence>
<dbReference type="CDD" id="cd06464">
    <property type="entry name" value="ACD_sHsps-like"/>
    <property type="match status" value="1"/>
</dbReference>
<dbReference type="SUPFAM" id="SSF49764">
    <property type="entry name" value="HSP20-like chaperones"/>
    <property type="match status" value="1"/>
</dbReference>
<comment type="caution">
    <text evidence="4">The sequence shown here is derived from an EMBL/GenBank/DDBJ whole genome shotgun (WGS) entry which is preliminary data.</text>
</comment>
<sequence length="205" mass="23639">MGIWDFGCAPHNIFEYRAPRHLFLYSIRDFPPNFRFRNPFTYSALITRALEDIAKENSLWGLSRSFPTRSLFDELDNTLSHSWRRHNSLFSDFFDSPTGLFGSLFNDLNSLNFTKLTPVNENNDKDFELCMQLSDFKPEDIDIGIYNGIIRVSAKKNSNTEKEGQYRSSVSTSFSNSIPLPENLNLDGAKAMYNRDILTIKIPRA</sequence>
<name>A0AAD9UNR8_9APIC</name>
<dbReference type="PROSITE" id="PS01031">
    <property type="entry name" value="SHSP"/>
    <property type="match status" value="1"/>
</dbReference>
<feature type="domain" description="SHSP" evidence="3">
    <location>
        <begin position="107"/>
        <end position="205"/>
    </location>
</feature>
<dbReference type="KEGG" id="bdw:94337034"/>
<accession>A0AAD9UNR8</accession>
<evidence type="ECO:0000259" key="3">
    <source>
        <dbReference type="PROSITE" id="PS01031"/>
    </source>
</evidence>
<dbReference type="Pfam" id="PF00011">
    <property type="entry name" value="HSP20"/>
    <property type="match status" value="1"/>
</dbReference>
<organism evidence="4 5">
    <name type="scientific">Babesia duncani</name>
    <dbReference type="NCBI Taxonomy" id="323732"/>
    <lineage>
        <taxon>Eukaryota</taxon>
        <taxon>Sar</taxon>
        <taxon>Alveolata</taxon>
        <taxon>Apicomplexa</taxon>
        <taxon>Aconoidasida</taxon>
        <taxon>Piroplasmida</taxon>
        <taxon>Babesiidae</taxon>
        <taxon>Babesia</taxon>
    </lineage>
</organism>
<dbReference type="InterPro" id="IPR008978">
    <property type="entry name" value="HSP20-like_chaperone"/>
</dbReference>
<dbReference type="RefSeq" id="XP_067802979.1">
    <property type="nucleotide sequence ID" value="XM_067947757.1"/>
</dbReference>
<protein>
    <submittedName>
        <fullName evidence="4">Bifunctional HSP20-like chaperone/Alpha crystallin-Hsp20 domain</fullName>
    </submittedName>
</protein>